<dbReference type="EMBL" id="MSCP01000004">
    <property type="protein sequence ID" value="PQJ83831.1"/>
    <property type="molecule type" value="Genomic_DNA"/>
</dbReference>
<dbReference type="InterPro" id="IPR001915">
    <property type="entry name" value="Peptidase_M48"/>
</dbReference>
<comment type="cofactor">
    <cofactor evidence="1">
        <name>Zn(2+)</name>
        <dbReference type="ChEBI" id="CHEBI:29105"/>
    </cofactor>
</comment>
<evidence type="ECO:0000259" key="7">
    <source>
        <dbReference type="Pfam" id="PF01435"/>
    </source>
</evidence>
<dbReference type="AlphaFoldDB" id="A0A2S7X1G9"/>
<evidence type="ECO:0000256" key="1">
    <source>
        <dbReference type="ARBA" id="ARBA00001947"/>
    </source>
</evidence>
<reference evidence="8 9" key="1">
    <citation type="submission" date="2016-12" db="EMBL/GenBank/DDBJ databases">
        <title>Diversity of luminous bacteria.</title>
        <authorList>
            <person name="Yoshizawa S."/>
            <person name="Kogure K."/>
        </authorList>
    </citation>
    <scope>NUCLEOTIDE SEQUENCE [LARGE SCALE GENOMIC DNA]</scope>
    <source>
        <strain evidence="8 9">NBRC 105001</strain>
    </source>
</reference>
<evidence type="ECO:0000256" key="3">
    <source>
        <dbReference type="ARBA" id="ARBA00022723"/>
    </source>
</evidence>
<evidence type="ECO:0000313" key="9">
    <source>
        <dbReference type="Proteomes" id="UP000239273"/>
    </source>
</evidence>
<dbReference type="PANTHER" id="PTHR22726">
    <property type="entry name" value="METALLOENDOPEPTIDASE OMA1"/>
    <property type="match status" value="1"/>
</dbReference>
<evidence type="ECO:0000313" key="8">
    <source>
        <dbReference type="EMBL" id="PQJ83831.1"/>
    </source>
</evidence>
<evidence type="ECO:0000256" key="4">
    <source>
        <dbReference type="ARBA" id="ARBA00022801"/>
    </source>
</evidence>
<evidence type="ECO:0000256" key="5">
    <source>
        <dbReference type="ARBA" id="ARBA00022833"/>
    </source>
</evidence>
<dbReference type="GO" id="GO:0004222">
    <property type="term" value="F:metalloendopeptidase activity"/>
    <property type="evidence" value="ECO:0007669"/>
    <property type="project" value="InterPro"/>
</dbReference>
<dbReference type="PANTHER" id="PTHR22726:SF1">
    <property type="entry name" value="METALLOENDOPEPTIDASE OMA1, MITOCHONDRIAL"/>
    <property type="match status" value="1"/>
</dbReference>
<accession>A0A2S7X1G9</accession>
<dbReference type="PROSITE" id="PS51257">
    <property type="entry name" value="PROKAR_LIPOPROTEIN"/>
    <property type="match status" value="1"/>
</dbReference>
<dbReference type="Pfam" id="PF01435">
    <property type="entry name" value="Peptidase_M48"/>
    <property type="match status" value="1"/>
</dbReference>
<name>A0A2S7X1G9_9GAMM</name>
<evidence type="ECO:0000256" key="2">
    <source>
        <dbReference type="ARBA" id="ARBA00022670"/>
    </source>
</evidence>
<keyword evidence="5" id="KW-0862">Zinc</keyword>
<keyword evidence="4" id="KW-0378">Hydrolase</keyword>
<dbReference type="GO" id="GO:0046872">
    <property type="term" value="F:metal ion binding"/>
    <property type="evidence" value="ECO:0007669"/>
    <property type="project" value="UniProtKB-KW"/>
</dbReference>
<keyword evidence="3" id="KW-0479">Metal-binding</keyword>
<dbReference type="Gene3D" id="3.30.2010.10">
    <property type="entry name" value="Metalloproteases ('zincins'), catalytic domain"/>
    <property type="match status" value="1"/>
</dbReference>
<keyword evidence="2" id="KW-0645">Protease</keyword>
<sequence>MLNKGVLMNKTHALIKISGSALLAFSLSGCSVSPNYDKSVGEKNSLVIEQQMGLYNNESLDQYVKQVGARLVSNLESPQFDFKFEVVDDPVPNAFALPGGYIYISRGLLNLMNNEDELACVLAHEIIHVTERHSIQQMKRSILPGITQLPGNIVGSVINEDLGNLINTPFAFSSSLLMANYSRSHETESDDLGVELTAKSGYDPMAMGVILTRLNNAVEFETQKETEKSYFDSHPYTPERVSHVDQSASRLSLISKPSIHPDFLSQLNGLVVGSNPENGTFNDSLFLQPTMGFTITFPKEWQTINQPQVVAAINDTQDGFVALSVTEPKYTAEQTAHRFSQYLEQKYNYAAQVNTVDLPWGASMYNVQLVDDSADKKAFINQYWLDFNDMTYQILTLSTDNNKDEITSSATSLQPITNQQIATITQQEITVVTARNGENLNTLTKRNNSQLSTKGVAVWNGLKENTPLQQDQKVKIVVTQPYKK</sequence>
<dbReference type="Proteomes" id="UP000239273">
    <property type="component" value="Unassembled WGS sequence"/>
</dbReference>
<gene>
    <name evidence="8" type="ORF">BTO23_20250</name>
</gene>
<feature type="domain" description="Peptidase M48" evidence="7">
    <location>
        <begin position="60"/>
        <end position="246"/>
    </location>
</feature>
<proteinExistence type="predicted"/>
<dbReference type="GO" id="GO:0051603">
    <property type="term" value="P:proteolysis involved in protein catabolic process"/>
    <property type="evidence" value="ECO:0007669"/>
    <property type="project" value="TreeGrafter"/>
</dbReference>
<dbReference type="CDD" id="cd07333">
    <property type="entry name" value="M48C_bepA_like"/>
    <property type="match status" value="1"/>
</dbReference>
<organism evidence="8 9">
    <name type="scientific">Aliivibrio sifiae</name>
    <dbReference type="NCBI Taxonomy" id="566293"/>
    <lineage>
        <taxon>Bacteria</taxon>
        <taxon>Pseudomonadati</taxon>
        <taxon>Pseudomonadota</taxon>
        <taxon>Gammaproteobacteria</taxon>
        <taxon>Vibrionales</taxon>
        <taxon>Vibrionaceae</taxon>
        <taxon>Aliivibrio</taxon>
    </lineage>
</organism>
<keyword evidence="6" id="KW-0482">Metalloprotease</keyword>
<protein>
    <submittedName>
        <fullName evidence="8">Peptidase</fullName>
    </submittedName>
</protein>
<evidence type="ECO:0000256" key="6">
    <source>
        <dbReference type="ARBA" id="ARBA00023049"/>
    </source>
</evidence>
<comment type="caution">
    <text evidence="8">The sequence shown here is derived from an EMBL/GenBank/DDBJ whole genome shotgun (WGS) entry which is preliminary data.</text>
</comment>
<dbReference type="GO" id="GO:0016020">
    <property type="term" value="C:membrane"/>
    <property type="evidence" value="ECO:0007669"/>
    <property type="project" value="TreeGrafter"/>
</dbReference>
<dbReference type="InterPro" id="IPR051156">
    <property type="entry name" value="Mito/Outer_Membr_Metalloprot"/>
</dbReference>